<dbReference type="GO" id="GO:0005524">
    <property type="term" value="F:ATP binding"/>
    <property type="evidence" value="ECO:0007669"/>
    <property type="project" value="UniProtKB-UniRule"/>
</dbReference>
<gene>
    <name evidence="11 13" type="primary">carA</name>
    <name evidence="13" type="ORF">SAE02_30580</name>
</gene>
<evidence type="ECO:0000256" key="3">
    <source>
        <dbReference type="ARBA" id="ARBA00007800"/>
    </source>
</evidence>
<comment type="catalytic activity">
    <reaction evidence="9 11">
        <text>hydrogencarbonate + L-glutamine + 2 ATP + H2O = carbamoyl phosphate + L-glutamate + 2 ADP + phosphate + 2 H(+)</text>
        <dbReference type="Rhea" id="RHEA:18633"/>
        <dbReference type="ChEBI" id="CHEBI:15377"/>
        <dbReference type="ChEBI" id="CHEBI:15378"/>
        <dbReference type="ChEBI" id="CHEBI:17544"/>
        <dbReference type="ChEBI" id="CHEBI:29985"/>
        <dbReference type="ChEBI" id="CHEBI:30616"/>
        <dbReference type="ChEBI" id="CHEBI:43474"/>
        <dbReference type="ChEBI" id="CHEBI:58228"/>
        <dbReference type="ChEBI" id="CHEBI:58359"/>
        <dbReference type="ChEBI" id="CHEBI:456216"/>
        <dbReference type="EC" id="6.3.5.5"/>
    </reaction>
</comment>
<dbReference type="PRINTS" id="PR00099">
    <property type="entry name" value="CPSGATASE"/>
</dbReference>
<dbReference type="OrthoDB" id="9804328at2"/>
<dbReference type="UniPathway" id="UPA00070">
    <property type="reaction ID" value="UER00115"/>
</dbReference>
<evidence type="ECO:0000313" key="14">
    <source>
        <dbReference type="Proteomes" id="UP000321523"/>
    </source>
</evidence>
<comment type="pathway">
    <text evidence="2 11">Amino-acid biosynthesis; L-arginine biosynthesis; carbamoyl phosphate from bicarbonate: step 1/1.</text>
</comment>
<dbReference type="NCBIfam" id="NF009475">
    <property type="entry name" value="PRK12838.1"/>
    <property type="match status" value="1"/>
</dbReference>
<dbReference type="HAMAP" id="MF_01209">
    <property type="entry name" value="CPSase_S_chain"/>
    <property type="match status" value="1"/>
</dbReference>
<evidence type="ECO:0000256" key="10">
    <source>
        <dbReference type="ARBA" id="ARBA00049285"/>
    </source>
</evidence>
<protein>
    <recommendedName>
        <fullName evidence="11">Carbamoyl phosphate synthase small chain</fullName>
        <ecNumber evidence="11">6.3.5.5</ecNumber>
    </recommendedName>
    <alternativeName>
        <fullName evidence="11">Carbamoyl phosphate synthetase glutamine chain</fullName>
    </alternativeName>
</protein>
<proteinExistence type="inferred from homology"/>
<keyword evidence="11" id="KW-0028">Amino-acid biosynthesis</keyword>
<feature type="binding site" evidence="11">
    <location>
        <position position="330"/>
    </location>
    <ligand>
        <name>L-glutamine</name>
        <dbReference type="ChEBI" id="CHEBI:58359"/>
    </ligand>
</feature>
<evidence type="ECO:0000256" key="2">
    <source>
        <dbReference type="ARBA" id="ARBA00005077"/>
    </source>
</evidence>
<keyword evidence="8 11" id="KW-0665">Pyrimidine biosynthesis</keyword>
<evidence type="ECO:0000259" key="12">
    <source>
        <dbReference type="SMART" id="SM01097"/>
    </source>
</evidence>
<organism evidence="13 14">
    <name type="scientific">Skermanella aerolata</name>
    <dbReference type="NCBI Taxonomy" id="393310"/>
    <lineage>
        <taxon>Bacteria</taxon>
        <taxon>Pseudomonadati</taxon>
        <taxon>Pseudomonadota</taxon>
        <taxon>Alphaproteobacteria</taxon>
        <taxon>Rhodospirillales</taxon>
        <taxon>Azospirillaceae</taxon>
        <taxon>Skermanella</taxon>
    </lineage>
</organism>
<dbReference type="InterPro" id="IPR035686">
    <property type="entry name" value="CPSase_GATase1"/>
</dbReference>
<feature type="domain" description="Carbamoyl-phosphate synthase small subunit N-terminal" evidence="12">
    <location>
        <begin position="22"/>
        <end position="152"/>
    </location>
</feature>
<dbReference type="GO" id="GO:0006207">
    <property type="term" value="P:'de novo' pyrimidine nucleobase biosynthetic process"/>
    <property type="evidence" value="ECO:0007669"/>
    <property type="project" value="InterPro"/>
</dbReference>
<dbReference type="EMBL" id="BJYZ01000013">
    <property type="protein sequence ID" value="GEO38910.1"/>
    <property type="molecule type" value="Genomic_DNA"/>
</dbReference>
<sequence length="398" mass="42699">MSDNTPAGATLSAAAASRPEGATAVLVLADGTVLWGRGLGALGASVGEVCFNTSMTGYQEILTDPSYAGQIITFTFPHIGNTGANAEDIETVTPAARGLVLRADITDPSNWRATRHLDDWLKSYDLIGISGIDTRRLTRRIRDGGAPTGVVAHSPDGAFDLEALLAQARQWPGLEGMDLAKDVSCRQTYDWDEGMWKLGEGYARQENPRHHVVAIDYGAKRNILRCLAGTGAKVTVVPANATVEDVMRHKPDGVFLSNGPGDPAATGKYAVPTIRGLMDTGVPMFGICLGHQLMALALGAETEKMPRGHRGANHPVKDLATGKVEITSQNHGFVVKPESLPDTVEVTHVSLFDGTNEGLRVKDKPIFSVQYHPEASPGPEDSHYLFHRFVDMIDTKRG</sequence>
<dbReference type="PRINTS" id="PR00096">
    <property type="entry name" value="GATASE"/>
</dbReference>
<dbReference type="PRINTS" id="PR00097">
    <property type="entry name" value="ANTSNTHASEII"/>
</dbReference>
<dbReference type="CDD" id="cd01744">
    <property type="entry name" value="GATase1_CPSase"/>
    <property type="match status" value="1"/>
</dbReference>
<keyword evidence="5 11" id="KW-0547">Nucleotide-binding</keyword>
<feature type="binding site" evidence="11">
    <location>
        <position position="332"/>
    </location>
    <ligand>
        <name>L-glutamine</name>
        <dbReference type="ChEBI" id="CHEBI:58359"/>
    </ligand>
</feature>
<comment type="caution">
    <text evidence="13">The sequence shown here is derived from an EMBL/GenBank/DDBJ whole genome shotgun (WGS) entry which is preliminary data.</text>
</comment>
<dbReference type="InterPro" id="IPR002474">
    <property type="entry name" value="CarbamoylP_synth_ssu_N"/>
</dbReference>
<feature type="binding site" evidence="11">
    <location>
        <position position="259"/>
    </location>
    <ligand>
        <name>L-glutamine</name>
        <dbReference type="ChEBI" id="CHEBI:58359"/>
    </ligand>
</feature>
<dbReference type="GO" id="GO:0004088">
    <property type="term" value="F:carbamoyl-phosphate synthase (glutamine-hydrolyzing) activity"/>
    <property type="evidence" value="ECO:0007669"/>
    <property type="project" value="UniProtKB-UniRule"/>
</dbReference>
<dbReference type="Pfam" id="PF00117">
    <property type="entry name" value="GATase"/>
    <property type="match status" value="1"/>
</dbReference>
<dbReference type="GO" id="GO:0006541">
    <property type="term" value="P:glutamine metabolic process"/>
    <property type="evidence" value="ECO:0007669"/>
    <property type="project" value="InterPro"/>
</dbReference>
<keyword evidence="4 11" id="KW-0436">Ligase</keyword>
<feature type="binding site" evidence="11">
    <location>
        <position position="261"/>
    </location>
    <ligand>
        <name>L-glutamine</name>
        <dbReference type="ChEBI" id="CHEBI:58359"/>
    </ligand>
</feature>
<comment type="catalytic activity">
    <reaction evidence="10 11">
        <text>L-glutamine + H2O = L-glutamate + NH4(+)</text>
        <dbReference type="Rhea" id="RHEA:15889"/>
        <dbReference type="ChEBI" id="CHEBI:15377"/>
        <dbReference type="ChEBI" id="CHEBI:28938"/>
        <dbReference type="ChEBI" id="CHEBI:29985"/>
        <dbReference type="ChEBI" id="CHEBI:58359"/>
    </reaction>
</comment>
<dbReference type="SUPFAM" id="SSF52317">
    <property type="entry name" value="Class I glutamine amidotransferase-like"/>
    <property type="match status" value="1"/>
</dbReference>
<dbReference type="AlphaFoldDB" id="A0A512DRR9"/>
<dbReference type="GO" id="GO:0006526">
    <property type="term" value="P:L-arginine biosynthetic process"/>
    <property type="evidence" value="ECO:0007669"/>
    <property type="project" value="UniProtKB-UniRule"/>
</dbReference>
<dbReference type="GO" id="GO:0004359">
    <property type="term" value="F:glutaminase activity"/>
    <property type="evidence" value="ECO:0007669"/>
    <property type="project" value="RHEA"/>
</dbReference>
<dbReference type="InterPro" id="IPR006274">
    <property type="entry name" value="CarbamoylP_synth_ssu"/>
</dbReference>
<dbReference type="SUPFAM" id="SSF52021">
    <property type="entry name" value="Carbamoyl phosphate synthetase, small subunit N-terminal domain"/>
    <property type="match status" value="1"/>
</dbReference>
<dbReference type="InterPro" id="IPR017926">
    <property type="entry name" value="GATASE"/>
</dbReference>
<evidence type="ECO:0000256" key="5">
    <source>
        <dbReference type="ARBA" id="ARBA00022741"/>
    </source>
</evidence>
<dbReference type="PROSITE" id="PS51273">
    <property type="entry name" value="GATASE_TYPE_1"/>
    <property type="match status" value="1"/>
</dbReference>
<dbReference type="UniPathway" id="UPA00068">
    <property type="reaction ID" value="UER00171"/>
</dbReference>
<dbReference type="InterPro" id="IPR050472">
    <property type="entry name" value="Anth_synth/Amidotransfase"/>
</dbReference>
<feature type="active site" evidence="11">
    <location>
        <position position="374"/>
    </location>
</feature>
<feature type="region of interest" description="CPSase" evidence="11">
    <location>
        <begin position="1"/>
        <end position="210"/>
    </location>
</feature>
<dbReference type="NCBIfam" id="TIGR01368">
    <property type="entry name" value="CPSaseIIsmall"/>
    <property type="match status" value="1"/>
</dbReference>
<keyword evidence="7 11" id="KW-0315">Glutamine amidotransferase</keyword>
<dbReference type="RefSeq" id="WP_044429138.1">
    <property type="nucleotide sequence ID" value="NZ_BJYZ01000013.1"/>
</dbReference>
<dbReference type="SMART" id="SM01097">
    <property type="entry name" value="CPSase_sm_chain"/>
    <property type="match status" value="1"/>
</dbReference>
<dbReference type="InterPro" id="IPR036480">
    <property type="entry name" value="CarbP_synth_ssu_N_sf"/>
</dbReference>
<dbReference type="Gene3D" id="3.50.30.20">
    <property type="entry name" value="Carbamoyl-phosphate synthase small subunit, N-terminal domain"/>
    <property type="match status" value="1"/>
</dbReference>
<comment type="function">
    <text evidence="11">Small subunit of the glutamine-dependent carbamoyl phosphate synthetase (CPSase). CPSase catalyzes the formation of carbamoyl phosphate from the ammonia moiety of glutamine, carbonate, and phosphate donated by ATP, constituting the first step of 2 biosynthetic pathways, one leading to arginine and/or urea and the other to pyrimidine nucleotides. The small subunit (glutamine amidotransferase) binds and cleaves glutamine to supply the large subunit with the substrate ammonia.</text>
</comment>
<feature type="binding site" evidence="11">
    <location>
        <position position="66"/>
    </location>
    <ligand>
        <name>L-glutamine</name>
        <dbReference type="ChEBI" id="CHEBI:58359"/>
    </ligand>
</feature>
<accession>A0A512DRR9</accession>
<reference evidence="13 14" key="1">
    <citation type="submission" date="2019-07" db="EMBL/GenBank/DDBJ databases">
        <title>Whole genome shotgun sequence of Skermanella aerolata NBRC 106429.</title>
        <authorList>
            <person name="Hosoyama A."/>
            <person name="Uohara A."/>
            <person name="Ohji S."/>
            <person name="Ichikawa N."/>
        </authorList>
    </citation>
    <scope>NUCLEOTIDE SEQUENCE [LARGE SCALE GENOMIC DNA]</scope>
    <source>
        <strain evidence="13 14">NBRC 106429</strain>
    </source>
</reference>
<feature type="active site" description="Nucleophile" evidence="11">
    <location>
        <position position="288"/>
    </location>
</feature>
<feature type="binding site" evidence="11">
    <location>
        <position position="292"/>
    </location>
    <ligand>
        <name>L-glutamine</name>
        <dbReference type="ChEBI" id="CHEBI:58359"/>
    </ligand>
</feature>
<feature type="binding site" evidence="11">
    <location>
        <position position="333"/>
    </location>
    <ligand>
        <name>L-glutamine</name>
        <dbReference type="ChEBI" id="CHEBI:58359"/>
    </ligand>
</feature>
<dbReference type="FunFam" id="3.50.30.20:FF:000001">
    <property type="entry name" value="Carbamoyl-phosphate synthase small chain"/>
    <property type="match status" value="1"/>
</dbReference>
<name>A0A512DRR9_9PROT</name>
<dbReference type="PANTHER" id="PTHR43418">
    <property type="entry name" value="MULTIFUNCTIONAL TRYPTOPHAN BIOSYNTHESIS PROTEIN-RELATED"/>
    <property type="match status" value="1"/>
</dbReference>
<keyword evidence="14" id="KW-1185">Reference proteome</keyword>
<feature type="active site" evidence="11">
    <location>
        <position position="372"/>
    </location>
</feature>
<feature type="binding site" evidence="11">
    <location>
        <position position="289"/>
    </location>
    <ligand>
        <name>L-glutamine</name>
        <dbReference type="ChEBI" id="CHEBI:58359"/>
    </ligand>
</feature>
<dbReference type="Proteomes" id="UP000321523">
    <property type="component" value="Unassembled WGS sequence"/>
</dbReference>
<dbReference type="Gene3D" id="3.40.50.880">
    <property type="match status" value="1"/>
</dbReference>
<dbReference type="EC" id="6.3.5.5" evidence="11"/>
<evidence type="ECO:0000256" key="1">
    <source>
        <dbReference type="ARBA" id="ARBA00004812"/>
    </source>
</evidence>
<comment type="similarity">
    <text evidence="3 11">Belongs to the CarA family.</text>
</comment>
<dbReference type="PANTHER" id="PTHR43418:SF7">
    <property type="entry name" value="CARBAMOYL-PHOSPHATE SYNTHASE SMALL CHAIN"/>
    <property type="match status" value="1"/>
</dbReference>
<evidence type="ECO:0000256" key="11">
    <source>
        <dbReference type="HAMAP-Rule" id="MF_01209"/>
    </source>
</evidence>
<dbReference type="Pfam" id="PF00988">
    <property type="entry name" value="CPSase_sm_chain"/>
    <property type="match status" value="1"/>
</dbReference>
<evidence type="ECO:0000256" key="4">
    <source>
        <dbReference type="ARBA" id="ARBA00022598"/>
    </source>
</evidence>
<evidence type="ECO:0000313" key="13">
    <source>
        <dbReference type="EMBL" id="GEO38910.1"/>
    </source>
</evidence>
<keyword evidence="11" id="KW-0055">Arginine biosynthesis</keyword>
<evidence type="ECO:0000256" key="8">
    <source>
        <dbReference type="ARBA" id="ARBA00022975"/>
    </source>
</evidence>
<dbReference type="InterPro" id="IPR029062">
    <property type="entry name" value="Class_I_gatase-like"/>
</dbReference>
<keyword evidence="6 11" id="KW-0067">ATP-binding</keyword>
<evidence type="ECO:0000256" key="6">
    <source>
        <dbReference type="ARBA" id="ARBA00022840"/>
    </source>
</evidence>
<evidence type="ECO:0000256" key="7">
    <source>
        <dbReference type="ARBA" id="ARBA00022962"/>
    </source>
</evidence>
<comment type="subunit">
    <text evidence="11">Composed of two chains; the small (or glutamine) chain promotes the hydrolysis of glutamine to ammonia, which is used by the large (or ammonia) chain to synthesize carbamoyl phosphate. Tetramer of heterodimers (alpha,beta)4.</text>
</comment>
<dbReference type="GO" id="GO:0044205">
    <property type="term" value="P:'de novo' UMP biosynthetic process"/>
    <property type="evidence" value="ECO:0007669"/>
    <property type="project" value="UniProtKB-UniRule"/>
</dbReference>
<evidence type="ECO:0000256" key="9">
    <source>
        <dbReference type="ARBA" id="ARBA00048816"/>
    </source>
</evidence>
<comment type="pathway">
    <text evidence="1 11">Pyrimidine metabolism; UMP biosynthesis via de novo pathway; (S)-dihydroorotate from bicarbonate: step 1/3.</text>
</comment>